<dbReference type="GO" id="GO:0009425">
    <property type="term" value="C:bacterial-type flagellum basal body"/>
    <property type="evidence" value="ECO:0007669"/>
    <property type="project" value="UniProtKB-SubCell"/>
</dbReference>
<comment type="similarity">
    <text evidence="2 10">Belongs to the FliR/MopE/SpaR family.</text>
</comment>
<keyword evidence="6 10" id="KW-1133">Transmembrane helix</keyword>
<dbReference type="GO" id="GO:0006605">
    <property type="term" value="P:protein targeting"/>
    <property type="evidence" value="ECO:0007669"/>
    <property type="project" value="UniProtKB-UniRule"/>
</dbReference>
<evidence type="ECO:0000256" key="4">
    <source>
        <dbReference type="ARBA" id="ARBA00022475"/>
    </source>
</evidence>
<evidence type="ECO:0000256" key="5">
    <source>
        <dbReference type="ARBA" id="ARBA00022692"/>
    </source>
</evidence>
<keyword evidence="4 10" id="KW-1003">Cell membrane</keyword>
<comment type="function">
    <text evidence="1 10">Role in flagellar biosynthesis.</text>
</comment>
<dbReference type="NCBIfam" id="TIGR01400">
    <property type="entry name" value="fliR"/>
    <property type="match status" value="1"/>
</dbReference>
<feature type="transmembrane region" description="Helical" evidence="10">
    <location>
        <begin position="20"/>
        <end position="37"/>
    </location>
</feature>
<dbReference type="InterPro" id="IPR006303">
    <property type="entry name" value="FliR"/>
</dbReference>
<dbReference type="EMBL" id="LR130779">
    <property type="protein sequence ID" value="VDN63133.1"/>
    <property type="molecule type" value="Genomic_DNA"/>
</dbReference>
<reference evidence="11" key="1">
    <citation type="submission" date="2018-11" db="EMBL/GenBank/DDBJ databases">
        <authorList>
            <consortium name="Genoscope - CEA"/>
            <person name="William W."/>
        </authorList>
    </citation>
    <scope>NUCLEOTIDE SEQUENCE [LARGE SCALE GENOMIC DNA]</scope>
    <source>
        <strain evidence="11">T9AD</strain>
    </source>
</reference>
<evidence type="ECO:0000256" key="10">
    <source>
        <dbReference type="RuleBase" id="RU362071"/>
    </source>
</evidence>
<dbReference type="PRINTS" id="PR00953">
    <property type="entry name" value="TYPE3IMRPROT"/>
</dbReference>
<feature type="transmembrane region" description="Helical" evidence="10">
    <location>
        <begin position="218"/>
        <end position="238"/>
    </location>
</feature>
<feature type="transmembrane region" description="Helical" evidence="10">
    <location>
        <begin position="83"/>
        <end position="107"/>
    </location>
</feature>
<dbReference type="PANTHER" id="PTHR30065:SF8">
    <property type="entry name" value="FLAGELLAR BIOSYNTHETIC PROTEIN FLIR"/>
    <property type="match status" value="1"/>
</dbReference>
<comment type="subcellular location">
    <subcellularLocation>
        <location evidence="10">Cell membrane</location>
        <topology evidence="10">Multi-pass membrane protein</topology>
    </subcellularLocation>
    <subcellularLocation>
        <location evidence="10">Bacterial flagellum basal body</location>
    </subcellularLocation>
</comment>
<dbReference type="GO" id="GO:0005886">
    <property type="term" value="C:plasma membrane"/>
    <property type="evidence" value="ECO:0007669"/>
    <property type="project" value="UniProtKB-SubCell"/>
</dbReference>
<evidence type="ECO:0000256" key="3">
    <source>
        <dbReference type="ARBA" id="ARBA00021717"/>
    </source>
</evidence>
<dbReference type="GO" id="GO:0044780">
    <property type="term" value="P:bacterial-type flagellum assembly"/>
    <property type="evidence" value="ECO:0007669"/>
    <property type="project" value="UniProtKB-UniRule"/>
</dbReference>
<evidence type="ECO:0000313" key="11">
    <source>
        <dbReference type="EMBL" id="VDN63133.1"/>
    </source>
</evidence>
<keyword evidence="5 10" id="KW-0812">Transmembrane</keyword>
<dbReference type="AlphaFoldDB" id="A0A653B3E9"/>
<proteinExistence type="inferred from homology"/>
<protein>
    <recommendedName>
        <fullName evidence="3 9">Flagellar biosynthetic protein FliR</fullName>
    </recommendedName>
</protein>
<keyword evidence="11" id="KW-0969">Cilium</keyword>
<keyword evidence="11" id="KW-0282">Flagellum</keyword>
<sequence>MPMHEPLLHASTYLSSLQAYWWPFCRIAALLSMAPLFNHKTVSVRVRILLALALTVALGAALPEMPQIDPLSLRGVLTALEQAAFGILLGLTLQLVFTIFMLVGEVVSTQMGMSMARYNDPVNGVSSSSIVYQLYFILLVLLFFAIDGHLVTVSVLYQSFLFWPVGSGLHYLGAEHFIQAFAWVLAAAVLVTLPIVFCLTLVQFCFGLLNRISPAMNLFSLGFPISILMGLLCIYLTLPNLPDSYLHLTRELLNGIGVILREGGDV</sequence>
<evidence type="ECO:0000256" key="2">
    <source>
        <dbReference type="ARBA" id="ARBA00009772"/>
    </source>
</evidence>
<accession>A0A653B3E9</accession>
<feature type="transmembrane region" description="Helical" evidence="10">
    <location>
        <begin position="134"/>
        <end position="160"/>
    </location>
</feature>
<dbReference type="Pfam" id="PF01311">
    <property type="entry name" value="Bac_export_1"/>
    <property type="match status" value="1"/>
</dbReference>
<name>A0A653B3E9_ECTOL</name>
<gene>
    <name evidence="11" type="ORF">POT9AD_2153</name>
</gene>
<evidence type="ECO:0000256" key="6">
    <source>
        <dbReference type="ARBA" id="ARBA00022989"/>
    </source>
</evidence>
<evidence type="ECO:0000256" key="7">
    <source>
        <dbReference type="ARBA" id="ARBA00023136"/>
    </source>
</evidence>
<keyword evidence="7 10" id="KW-0472">Membrane</keyword>
<evidence type="ECO:0000256" key="9">
    <source>
        <dbReference type="NCBIfam" id="TIGR01400"/>
    </source>
</evidence>
<keyword evidence="8 10" id="KW-0975">Bacterial flagellum</keyword>
<feature type="transmembrane region" description="Helical" evidence="10">
    <location>
        <begin position="180"/>
        <end position="206"/>
    </location>
</feature>
<organism evidence="11">
    <name type="scientific">Ectopseudomonas oleovorans</name>
    <name type="common">Pseudomonas oleovorans</name>
    <dbReference type="NCBI Taxonomy" id="301"/>
    <lineage>
        <taxon>Bacteria</taxon>
        <taxon>Pseudomonadati</taxon>
        <taxon>Pseudomonadota</taxon>
        <taxon>Gammaproteobacteria</taxon>
        <taxon>Pseudomonadales</taxon>
        <taxon>Pseudomonadaceae</taxon>
        <taxon>Ectopseudomonas</taxon>
    </lineage>
</organism>
<dbReference type="InterPro" id="IPR002010">
    <property type="entry name" value="T3SS_IM_R"/>
</dbReference>
<feature type="transmembrane region" description="Helical" evidence="10">
    <location>
        <begin position="44"/>
        <end position="63"/>
    </location>
</feature>
<evidence type="ECO:0000256" key="1">
    <source>
        <dbReference type="ARBA" id="ARBA00002578"/>
    </source>
</evidence>
<evidence type="ECO:0000256" key="8">
    <source>
        <dbReference type="ARBA" id="ARBA00023143"/>
    </source>
</evidence>
<dbReference type="PANTHER" id="PTHR30065">
    <property type="entry name" value="FLAGELLAR BIOSYNTHETIC PROTEIN FLIR"/>
    <property type="match status" value="1"/>
</dbReference>
<keyword evidence="11" id="KW-0966">Cell projection</keyword>